<dbReference type="EMBL" id="JARRTL010000022">
    <property type="protein sequence ID" value="MEC0486716.1"/>
    <property type="molecule type" value="Genomic_DNA"/>
</dbReference>
<dbReference type="EMBL" id="LECW02000043">
    <property type="protein sequence ID" value="KRT90695.1"/>
    <property type="molecule type" value="Genomic_DNA"/>
</dbReference>
<feature type="compositionally biased region" description="Basic and acidic residues" evidence="5">
    <location>
        <begin position="86"/>
        <end position="95"/>
    </location>
</feature>
<comment type="caution">
    <text evidence="7">The sequence shown here is derived from an EMBL/GenBank/DDBJ whole genome shotgun (WGS) entry which is preliminary data.</text>
</comment>
<dbReference type="RefSeq" id="WP_048356126.1">
    <property type="nucleotide sequence ID" value="NZ_JAQCPU010000078.1"/>
</dbReference>
<gene>
    <name evidence="7" type="ORF">AB447_224105</name>
    <name evidence="8" type="ORF">P8828_18205</name>
</gene>
<dbReference type="Gene3D" id="1.10.30.50">
    <property type="match status" value="1"/>
</dbReference>
<dbReference type="GO" id="GO:0004519">
    <property type="term" value="F:endonuclease activity"/>
    <property type="evidence" value="ECO:0007669"/>
    <property type="project" value="UniProtKB-KW"/>
</dbReference>
<evidence type="ECO:0000256" key="5">
    <source>
        <dbReference type="SAM" id="MobiDB-lite"/>
    </source>
</evidence>
<evidence type="ECO:0000313" key="9">
    <source>
        <dbReference type="Proteomes" id="UP000036168"/>
    </source>
</evidence>
<reference evidence="7" key="2">
    <citation type="submission" date="2015-10" db="EMBL/GenBank/DDBJ databases">
        <authorList>
            <person name="Gilbert D.G."/>
        </authorList>
    </citation>
    <scope>NUCLEOTIDE SEQUENCE</scope>
    <source>
        <strain evidence="7">GO-13</strain>
    </source>
</reference>
<evidence type="ECO:0000313" key="8">
    <source>
        <dbReference type="EMBL" id="MEC0486716.1"/>
    </source>
</evidence>
<evidence type="ECO:0000313" key="10">
    <source>
        <dbReference type="Proteomes" id="UP001341297"/>
    </source>
</evidence>
<name>A0A0T6BKX6_9BACI</name>
<keyword evidence="7" id="KW-0255">Endonuclease</keyword>
<evidence type="ECO:0000256" key="2">
    <source>
        <dbReference type="ARBA" id="ARBA00022801"/>
    </source>
</evidence>
<feature type="domain" description="HNH nuclease" evidence="6">
    <location>
        <begin position="25"/>
        <end position="81"/>
    </location>
</feature>
<organism evidence="7 9">
    <name type="scientific">Bacillus glycinifermentans</name>
    <dbReference type="NCBI Taxonomy" id="1664069"/>
    <lineage>
        <taxon>Bacteria</taxon>
        <taxon>Bacillati</taxon>
        <taxon>Bacillota</taxon>
        <taxon>Bacilli</taxon>
        <taxon>Bacillales</taxon>
        <taxon>Bacillaceae</taxon>
        <taxon>Bacillus</taxon>
    </lineage>
</organism>
<evidence type="ECO:0000313" key="7">
    <source>
        <dbReference type="EMBL" id="KRT90695.1"/>
    </source>
</evidence>
<dbReference type="GO" id="GO:0008270">
    <property type="term" value="F:zinc ion binding"/>
    <property type="evidence" value="ECO:0007669"/>
    <property type="project" value="InterPro"/>
</dbReference>
<dbReference type="GO" id="GO:0005829">
    <property type="term" value="C:cytosol"/>
    <property type="evidence" value="ECO:0007669"/>
    <property type="project" value="TreeGrafter"/>
</dbReference>
<dbReference type="OrthoDB" id="9811997at2"/>
<evidence type="ECO:0000256" key="3">
    <source>
        <dbReference type="ARBA" id="ARBA00038412"/>
    </source>
</evidence>
<reference evidence="7 9" key="1">
    <citation type="journal article" date="2015" name="Int. J. Syst. Evol. Microbiol.">
        <title>Bacillus glycinifermentans sp. nov., isolated from fermented soybean paste.</title>
        <authorList>
            <person name="Kim S.J."/>
            <person name="Dunlap C.A."/>
            <person name="Kwon S.W."/>
            <person name="Rooney A.P."/>
        </authorList>
    </citation>
    <scope>NUCLEOTIDE SEQUENCE [LARGE SCALE GENOMIC DNA]</scope>
    <source>
        <strain evidence="7 9">GO-13</strain>
    </source>
</reference>
<keyword evidence="2 8" id="KW-0378">Hydrolase</keyword>
<keyword evidence="10" id="KW-1185">Reference proteome</keyword>
<dbReference type="CDD" id="cd00085">
    <property type="entry name" value="HNHc"/>
    <property type="match status" value="1"/>
</dbReference>
<keyword evidence="1" id="KW-0540">Nuclease</keyword>
<evidence type="ECO:0000259" key="6">
    <source>
        <dbReference type="SMART" id="SM00507"/>
    </source>
</evidence>
<dbReference type="InterPro" id="IPR002711">
    <property type="entry name" value="HNH"/>
</dbReference>
<reference evidence="8 10" key="3">
    <citation type="submission" date="2023-03" db="EMBL/GenBank/DDBJ databases">
        <title>Agriculturally important microbes genome sequencing.</title>
        <authorList>
            <person name="Dunlap C."/>
        </authorList>
    </citation>
    <scope>NUCLEOTIDE SEQUENCE [LARGE SCALE GENOMIC DNA]</scope>
    <source>
        <strain evidence="8 10">CBP-3203</strain>
    </source>
</reference>
<dbReference type="AlphaFoldDB" id="A0A0T6BKX6"/>
<sequence length="112" mass="13055">MSNYYDKHKRDPEARAFYKSTAWAKCRALVLKRDHHLCQDCLANKTITKAETVHHIKELRDYPELALDASNLISLCNSCHNKRHPEKGQKSAKTEKKQRKIRVIKTEANPEL</sequence>
<proteinExistence type="inferred from homology"/>
<dbReference type="PANTHER" id="PTHR41286">
    <property type="entry name" value="HNH NUCLEASE YAJD-RELATED"/>
    <property type="match status" value="1"/>
</dbReference>
<dbReference type="GO" id="GO:0003676">
    <property type="term" value="F:nucleic acid binding"/>
    <property type="evidence" value="ECO:0007669"/>
    <property type="project" value="InterPro"/>
</dbReference>
<comment type="similarity">
    <text evidence="3">Belongs to the HNH nuclease family.</text>
</comment>
<dbReference type="InterPro" id="IPR003615">
    <property type="entry name" value="HNH_nuc"/>
</dbReference>
<dbReference type="Proteomes" id="UP000036168">
    <property type="component" value="Unassembled WGS sequence"/>
</dbReference>
<protein>
    <recommendedName>
        <fullName evidence="4">Putative HNH nuclease YajD</fullName>
    </recommendedName>
</protein>
<dbReference type="SMART" id="SM00507">
    <property type="entry name" value="HNHc"/>
    <property type="match status" value="1"/>
</dbReference>
<dbReference type="GO" id="GO:0016787">
    <property type="term" value="F:hydrolase activity"/>
    <property type="evidence" value="ECO:0007669"/>
    <property type="project" value="UniProtKB-KW"/>
</dbReference>
<feature type="region of interest" description="Disordered" evidence="5">
    <location>
        <begin position="82"/>
        <end position="112"/>
    </location>
</feature>
<dbReference type="Proteomes" id="UP001341297">
    <property type="component" value="Unassembled WGS sequence"/>
</dbReference>
<evidence type="ECO:0000256" key="1">
    <source>
        <dbReference type="ARBA" id="ARBA00022722"/>
    </source>
</evidence>
<accession>A0A0T6BKX6</accession>
<dbReference type="Pfam" id="PF01844">
    <property type="entry name" value="HNH"/>
    <property type="match status" value="1"/>
</dbReference>
<dbReference type="PANTHER" id="PTHR41286:SF1">
    <property type="entry name" value="HNH NUCLEASE YAJD-RELATED"/>
    <property type="match status" value="1"/>
</dbReference>
<evidence type="ECO:0000256" key="4">
    <source>
        <dbReference type="ARBA" id="ARBA00040194"/>
    </source>
</evidence>